<accession>A0A371EBK1</accession>
<feature type="non-terminal residue" evidence="1">
    <location>
        <position position="1"/>
    </location>
</feature>
<organism evidence="1 2">
    <name type="scientific">Mucuna pruriens</name>
    <name type="common">Velvet bean</name>
    <name type="synonym">Dolichos pruriens</name>
    <dbReference type="NCBI Taxonomy" id="157652"/>
    <lineage>
        <taxon>Eukaryota</taxon>
        <taxon>Viridiplantae</taxon>
        <taxon>Streptophyta</taxon>
        <taxon>Embryophyta</taxon>
        <taxon>Tracheophyta</taxon>
        <taxon>Spermatophyta</taxon>
        <taxon>Magnoliopsida</taxon>
        <taxon>eudicotyledons</taxon>
        <taxon>Gunneridae</taxon>
        <taxon>Pentapetalae</taxon>
        <taxon>rosids</taxon>
        <taxon>fabids</taxon>
        <taxon>Fabales</taxon>
        <taxon>Fabaceae</taxon>
        <taxon>Papilionoideae</taxon>
        <taxon>50 kb inversion clade</taxon>
        <taxon>NPAAA clade</taxon>
        <taxon>indigoferoid/millettioid clade</taxon>
        <taxon>Phaseoleae</taxon>
        <taxon>Mucuna</taxon>
    </lineage>
</organism>
<comment type="caution">
    <text evidence="1">The sequence shown here is derived from an EMBL/GenBank/DDBJ whole genome shotgun (WGS) entry which is preliminary data.</text>
</comment>
<evidence type="ECO:0000313" key="1">
    <source>
        <dbReference type="EMBL" id="RDX63403.1"/>
    </source>
</evidence>
<protein>
    <submittedName>
        <fullName evidence="1">Uncharacterized protein</fullName>
    </submittedName>
</protein>
<keyword evidence="2" id="KW-1185">Reference proteome</keyword>
<evidence type="ECO:0000313" key="2">
    <source>
        <dbReference type="Proteomes" id="UP000257109"/>
    </source>
</evidence>
<reference evidence="1" key="1">
    <citation type="submission" date="2018-05" db="EMBL/GenBank/DDBJ databases">
        <title>Draft genome of Mucuna pruriens seed.</title>
        <authorList>
            <person name="Nnadi N.E."/>
            <person name="Vos R."/>
            <person name="Hasami M.H."/>
            <person name="Devisetty U.K."/>
            <person name="Aguiy J.C."/>
        </authorList>
    </citation>
    <scope>NUCLEOTIDE SEQUENCE [LARGE SCALE GENOMIC DNA]</scope>
    <source>
        <strain evidence="1">JCA_2017</strain>
    </source>
</reference>
<dbReference type="AlphaFoldDB" id="A0A371EBK1"/>
<dbReference type="EMBL" id="QJKJ01014923">
    <property type="protein sequence ID" value="RDX63403.1"/>
    <property type="molecule type" value="Genomic_DNA"/>
</dbReference>
<sequence>MILDIPGGGDCGGALASGKKLEQDEMHQRVATLFWAVFSPEWKTNLCYSPTTYQISTTPIINVGA</sequence>
<proteinExistence type="predicted"/>
<gene>
    <name evidence="1" type="ORF">CR513_58172</name>
</gene>
<dbReference type="Proteomes" id="UP000257109">
    <property type="component" value="Unassembled WGS sequence"/>
</dbReference>
<name>A0A371EBK1_MUCPR</name>